<dbReference type="Proteomes" id="UP000243797">
    <property type="component" value="Unassembled WGS sequence"/>
</dbReference>
<protein>
    <submittedName>
        <fullName evidence="1">Uncharacterized protein</fullName>
    </submittedName>
</protein>
<proteinExistence type="predicted"/>
<sequence length="87" mass="8960">MNEVAITAATRSRTAITALALRDWANQIRLPDHIHVLDYDLPLSTAARVLSLVSLTTAVVAPGLVTGPVLGALGFGGLGPVGVSLVF</sequence>
<keyword evidence="2" id="KW-1185">Reference proteome</keyword>
<dbReference type="AlphaFoldDB" id="A0A2K1QZG3"/>
<accession>A0A2K1QZG3</accession>
<dbReference type="EMBL" id="NKHZ01000025">
    <property type="protein sequence ID" value="PNS20431.1"/>
    <property type="molecule type" value="Genomic_DNA"/>
</dbReference>
<name>A0A2K1QZG3_9PEZI</name>
<evidence type="ECO:0000313" key="1">
    <source>
        <dbReference type="EMBL" id="PNS20431.1"/>
    </source>
</evidence>
<dbReference type="InParanoid" id="A0A2K1QZG3"/>
<organism evidence="1 2">
    <name type="scientific">Sphaceloma murrayae</name>
    <dbReference type="NCBI Taxonomy" id="2082308"/>
    <lineage>
        <taxon>Eukaryota</taxon>
        <taxon>Fungi</taxon>
        <taxon>Dikarya</taxon>
        <taxon>Ascomycota</taxon>
        <taxon>Pezizomycotina</taxon>
        <taxon>Dothideomycetes</taxon>
        <taxon>Dothideomycetidae</taxon>
        <taxon>Myriangiales</taxon>
        <taxon>Elsinoaceae</taxon>
        <taxon>Sphaceloma</taxon>
    </lineage>
</organism>
<comment type="caution">
    <text evidence="1">The sequence shown here is derived from an EMBL/GenBank/DDBJ whole genome shotgun (WGS) entry which is preliminary data.</text>
</comment>
<evidence type="ECO:0000313" key="2">
    <source>
        <dbReference type="Proteomes" id="UP000243797"/>
    </source>
</evidence>
<gene>
    <name evidence="1" type="ORF">CAC42_5881</name>
</gene>
<reference evidence="1 2" key="1">
    <citation type="submission" date="2017-06" db="EMBL/GenBank/DDBJ databases">
        <title>Draft genome sequence of a variant of Elsinoe murrayae.</title>
        <authorList>
            <person name="Cheng Q."/>
        </authorList>
    </citation>
    <scope>NUCLEOTIDE SEQUENCE [LARGE SCALE GENOMIC DNA]</scope>
    <source>
        <strain evidence="1 2">CQ-2017a</strain>
    </source>
</reference>